<dbReference type="AlphaFoldDB" id="A0A9X2FFE2"/>
<evidence type="ECO:0000256" key="1">
    <source>
        <dbReference type="SAM" id="Phobius"/>
    </source>
</evidence>
<dbReference type="Proteomes" id="UP001139006">
    <property type="component" value="Unassembled WGS sequence"/>
</dbReference>
<gene>
    <name evidence="2" type="ORF">LB941_00060</name>
</gene>
<feature type="transmembrane region" description="Helical" evidence="1">
    <location>
        <begin position="183"/>
        <end position="203"/>
    </location>
</feature>
<protein>
    <submittedName>
        <fullName evidence="2">Uncharacterized protein</fullName>
    </submittedName>
</protein>
<feature type="transmembrane region" description="Helical" evidence="1">
    <location>
        <begin position="150"/>
        <end position="176"/>
    </location>
</feature>
<feature type="transmembrane region" description="Helical" evidence="1">
    <location>
        <begin position="111"/>
        <end position="130"/>
    </location>
</feature>
<dbReference type="RefSeq" id="WP_253358344.1">
    <property type="nucleotide sequence ID" value="NZ_JAIULA010000001.1"/>
</dbReference>
<keyword evidence="1" id="KW-1133">Transmembrane helix</keyword>
<keyword evidence="3" id="KW-1185">Reference proteome</keyword>
<feature type="transmembrane region" description="Helical" evidence="1">
    <location>
        <begin position="68"/>
        <end position="90"/>
    </location>
</feature>
<proteinExistence type="predicted"/>
<dbReference type="EMBL" id="JAIULA010000001">
    <property type="protein sequence ID" value="MCP0885724.1"/>
    <property type="molecule type" value="Genomic_DNA"/>
</dbReference>
<reference evidence="2 3" key="1">
    <citation type="journal article" date="2023" name="Int. J. Syst. Evol. Microbiol.">
        <title>Ligilactobacillus ubinensis sp. nov., a novel species isolated from the wild ferment of a durian fruit (Durio zibethinus).</title>
        <authorList>
            <person name="Heng Y.C."/>
            <person name="Menon N."/>
            <person name="Chen B."/>
            <person name="Loo B.Z.L."/>
            <person name="Wong G.W.J."/>
            <person name="Lim A.C.H."/>
            <person name="Silvaraju S."/>
            <person name="Kittelmann S."/>
        </authorList>
    </citation>
    <scope>NUCLEOTIDE SEQUENCE [LARGE SCALE GENOMIC DNA]</scope>
    <source>
        <strain evidence="2 3">WILCCON 0076</strain>
    </source>
</reference>
<dbReference type="PANTHER" id="PTHR37305:SF1">
    <property type="entry name" value="MEMBRANE PROTEIN"/>
    <property type="match status" value="1"/>
</dbReference>
<sequence>MFNMIRADLYRLLHSKGFYITEAVLIFAVSSSIMTKTAGTIGANTQDLEKFQIASQAKVWNSITSVSAMSSMASILIYLILPLFIMTIGFDFSRKIYKNPLSSGMTRINYFISKYFVFLVLTFLQFVFYYGTVFIVSGLKNGWGDPSSYFLHKIIFTIGLQIISLLAIFAISIFIMYLSFSTVASIIFTIVFPLIISIISAVFKHTIWLKYFNFQSSIDSAYFTHYSSTNISCFFLYALATILVCLVGAYLIFQRKDL</sequence>
<feature type="transmembrane region" description="Helical" evidence="1">
    <location>
        <begin position="12"/>
        <end position="34"/>
    </location>
</feature>
<name>A0A9X2FFE2_9LACO</name>
<keyword evidence="1" id="KW-0472">Membrane</keyword>
<accession>A0A9X2FFE2</accession>
<evidence type="ECO:0000313" key="3">
    <source>
        <dbReference type="Proteomes" id="UP001139006"/>
    </source>
</evidence>
<dbReference type="PANTHER" id="PTHR37305">
    <property type="entry name" value="INTEGRAL MEMBRANE PROTEIN-RELATED"/>
    <property type="match status" value="1"/>
</dbReference>
<keyword evidence="1" id="KW-0812">Transmembrane</keyword>
<organism evidence="2 3">
    <name type="scientific">Ligilactobacillus ubinensis</name>
    <dbReference type="NCBI Taxonomy" id="2876789"/>
    <lineage>
        <taxon>Bacteria</taxon>
        <taxon>Bacillati</taxon>
        <taxon>Bacillota</taxon>
        <taxon>Bacilli</taxon>
        <taxon>Lactobacillales</taxon>
        <taxon>Lactobacillaceae</taxon>
        <taxon>Ligilactobacillus</taxon>
    </lineage>
</organism>
<evidence type="ECO:0000313" key="2">
    <source>
        <dbReference type="EMBL" id="MCP0885724.1"/>
    </source>
</evidence>
<comment type="caution">
    <text evidence="2">The sequence shown here is derived from an EMBL/GenBank/DDBJ whole genome shotgun (WGS) entry which is preliminary data.</text>
</comment>
<feature type="transmembrane region" description="Helical" evidence="1">
    <location>
        <begin position="234"/>
        <end position="253"/>
    </location>
</feature>